<reference evidence="2 3" key="1">
    <citation type="submission" date="2019-04" db="EMBL/GenBank/DDBJ databases">
        <title>Chromosome genome assembly for Takifugu flavidus.</title>
        <authorList>
            <person name="Xiao S."/>
        </authorList>
    </citation>
    <scope>NUCLEOTIDE SEQUENCE [LARGE SCALE GENOMIC DNA]</scope>
    <source>
        <strain evidence="2">HTHZ2018</strain>
        <tissue evidence="2">Muscle</tissue>
    </source>
</reference>
<dbReference type="EMBL" id="RHFK02000017">
    <property type="protein sequence ID" value="TWW61811.1"/>
    <property type="molecule type" value="Genomic_DNA"/>
</dbReference>
<evidence type="ECO:0000313" key="2">
    <source>
        <dbReference type="EMBL" id="TWW61811.1"/>
    </source>
</evidence>
<dbReference type="AlphaFoldDB" id="A0A5C6N698"/>
<organism evidence="2 3">
    <name type="scientific">Takifugu flavidus</name>
    <name type="common">sansaifugu</name>
    <dbReference type="NCBI Taxonomy" id="433684"/>
    <lineage>
        <taxon>Eukaryota</taxon>
        <taxon>Metazoa</taxon>
        <taxon>Chordata</taxon>
        <taxon>Craniata</taxon>
        <taxon>Vertebrata</taxon>
        <taxon>Euteleostomi</taxon>
        <taxon>Actinopterygii</taxon>
        <taxon>Neopterygii</taxon>
        <taxon>Teleostei</taxon>
        <taxon>Neoteleostei</taxon>
        <taxon>Acanthomorphata</taxon>
        <taxon>Eupercaria</taxon>
        <taxon>Tetraodontiformes</taxon>
        <taxon>Tetradontoidea</taxon>
        <taxon>Tetraodontidae</taxon>
        <taxon>Takifugu</taxon>
    </lineage>
</organism>
<gene>
    <name evidence="2" type="ORF">D4764_04G0004580</name>
</gene>
<sequence>MNAGCLVLACSFLVGASVESKPSQPIKPPCTPGFSQNFYTVIVSRDLLHGQRILKGRRLMGTLQPVSRESVCLKGLKVSVWKVAEVSRLAPRVLIGGDGVEDR</sequence>
<name>A0A5C6N698_9TELE</name>
<feature type="chain" id="PRO_5022966469" evidence="1">
    <location>
        <begin position="21"/>
        <end position="103"/>
    </location>
</feature>
<proteinExistence type="predicted"/>
<evidence type="ECO:0000313" key="3">
    <source>
        <dbReference type="Proteomes" id="UP000324091"/>
    </source>
</evidence>
<feature type="signal peptide" evidence="1">
    <location>
        <begin position="1"/>
        <end position="20"/>
    </location>
</feature>
<dbReference type="Proteomes" id="UP000324091">
    <property type="component" value="Chromosome 4"/>
</dbReference>
<evidence type="ECO:0000256" key="1">
    <source>
        <dbReference type="SAM" id="SignalP"/>
    </source>
</evidence>
<accession>A0A5C6N698</accession>
<keyword evidence="1" id="KW-0732">Signal</keyword>
<comment type="caution">
    <text evidence="2">The sequence shown here is derived from an EMBL/GenBank/DDBJ whole genome shotgun (WGS) entry which is preliminary data.</text>
</comment>
<protein>
    <submittedName>
        <fullName evidence="2">Uncharacterized protein</fullName>
    </submittedName>
</protein>
<keyword evidence="3" id="KW-1185">Reference proteome</keyword>